<dbReference type="InterPro" id="IPR038379">
    <property type="entry name" value="SecE_sf"/>
</dbReference>
<comment type="subcellular location">
    <subcellularLocation>
        <location evidence="9">Cell membrane</location>
        <topology evidence="9">Single-pass membrane protein</topology>
    </subcellularLocation>
    <subcellularLocation>
        <location evidence="1">Membrane</location>
    </subcellularLocation>
</comment>
<keyword evidence="5 9" id="KW-0653">Protein transport</keyword>
<keyword evidence="6 9" id="KW-1133">Transmembrane helix</keyword>
<evidence type="ECO:0000313" key="12">
    <source>
        <dbReference type="Proteomes" id="UP001595699"/>
    </source>
</evidence>
<reference evidence="12" key="1">
    <citation type="journal article" date="2019" name="Int. J. Syst. Evol. Microbiol.">
        <title>The Global Catalogue of Microorganisms (GCM) 10K type strain sequencing project: providing services to taxonomists for standard genome sequencing and annotation.</title>
        <authorList>
            <consortium name="The Broad Institute Genomics Platform"/>
            <consortium name="The Broad Institute Genome Sequencing Center for Infectious Disease"/>
            <person name="Wu L."/>
            <person name="Ma J."/>
        </authorList>
    </citation>
    <scope>NUCLEOTIDE SEQUENCE [LARGE SCALE GENOMIC DNA]</scope>
    <source>
        <strain evidence="12">CGMCC 4.7241</strain>
    </source>
</reference>
<evidence type="ECO:0000256" key="9">
    <source>
        <dbReference type="HAMAP-Rule" id="MF_00422"/>
    </source>
</evidence>
<keyword evidence="12" id="KW-1185">Reference proteome</keyword>
<comment type="subunit">
    <text evidence="9">Component of the Sec protein translocase complex. Heterotrimer consisting of SecY, SecE and SecG subunits. The heterotrimers can form oligomers, although 1 heterotrimer is thought to be able to translocate proteins. Interacts with the ribosome. Interacts with SecDF, and other proteins may be involved. Interacts with SecA.</text>
</comment>
<sequence length="85" mass="9414">MTETRGSTATPERARPEKSGDGGGPIARVGLFYRQVVAELRKVIWPTRQQLITYWTVVLVFVLAIIGIVSLLDLGIGWLMLKVFG</sequence>
<dbReference type="PANTHER" id="PTHR33910:SF1">
    <property type="entry name" value="PROTEIN TRANSLOCASE SUBUNIT SECE"/>
    <property type="match status" value="1"/>
</dbReference>
<keyword evidence="3 9" id="KW-1003">Cell membrane</keyword>
<proteinExistence type="inferred from homology"/>
<evidence type="ECO:0000256" key="10">
    <source>
        <dbReference type="SAM" id="MobiDB-lite"/>
    </source>
</evidence>
<keyword evidence="7 9" id="KW-0811">Translocation</keyword>
<feature type="region of interest" description="Disordered" evidence="10">
    <location>
        <begin position="1"/>
        <end position="27"/>
    </location>
</feature>
<dbReference type="NCBIfam" id="TIGR00964">
    <property type="entry name" value="secE_bact"/>
    <property type="match status" value="1"/>
</dbReference>
<dbReference type="Pfam" id="PF00584">
    <property type="entry name" value="SecE"/>
    <property type="match status" value="1"/>
</dbReference>
<name>A0ABV7YMF0_9ACTN</name>
<evidence type="ECO:0000256" key="8">
    <source>
        <dbReference type="ARBA" id="ARBA00023136"/>
    </source>
</evidence>
<evidence type="ECO:0000256" key="6">
    <source>
        <dbReference type="ARBA" id="ARBA00022989"/>
    </source>
</evidence>
<dbReference type="InterPro" id="IPR001901">
    <property type="entry name" value="Translocase_SecE/Sec61-g"/>
</dbReference>
<dbReference type="Gene3D" id="1.20.5.1030">
    <property type="entry name" value="Preprotein translocase secy subunit"/>
    <property type="match status" value="1"/>
</dbReference>
<dbReference type="RefSeq" id="WP_205117565.1">
    <property type="nucleotide sequence ID" value="NZ_JAFBCM010000001.1"/>
</dbReference>
<evidence type="ECO:0000256" key="3">
    <source>
        <dbReference type="ARBA" id="ARBA00022475"/>
    </source>
</evidence>
<dbReference type="Proteomes" id="UP001595699">
    <property type="component" value="Unassembled WGS sequence"/>
</dbReference>
<feature type="transmembrane region" description="Helical" evidence="9">
    <location>
        <begin position="51"/>
        <end position="81"/>
    </location>
</feature>
<evidence type="ECO:0000256" key="4">
    <source>
        <dbReference type="ARBA" id="ARBA00022692"/>
    </source>
</evidence>
<keyword evidence="2 9" id="KW-0813">Transport</keyword>
<evidence type="ECO:0000313" key="11">
    <source>
        <dbReference type="EMBL" id="MFC3766217.1"/>
    </source>
</evidence>
<dbReference type="EMBL" id="JBHRZH010000050">
    <property type="protein sequence ID" value="MFC3766217.1"/>
    <property type="molecule type" value="Genomic_DNA"/>
</dbReference>
<feature type="compositionally biased region" description="Polar residues" evidence="10">
    <location>
        <begin position="1"/>
        <end position="10"/>
    </location>
</feature>
<keyword evidence="4 9" id="KW-0812">Transmembrane</keyword>
<comment type="similarity">
    <text evidence="9">Belongs to the SecE/SEC61-gamma family.</text>
</comment>
<protein>
    <recommendedName>
        <fullName evidence="9">Protein translocase subunit SecE</fullName>
    </recommendedName>
</protein>
<evidence type="ECO:0000256" key="2">
    <source>
        <dbReference type="ARBA" id="ARBA00022448"/>
    </source>
</evidence>
<organism evidence="11 12">
    <name type="scientific">Tenggerimyces flavus</name>
    <dbReference type="NCBI Taxonomy" id="1708749"/>
    <lineage>
        <taxon>Bacteria</taxon>
        <taxon>Bacillati</taxon>
        <taxon>Actinomycetota</taxon>
        <taxon>Actinomycetes</taxon>
        <taxon>Propionibacteriales</taxon>
        <taxon>Nocardioidaceae</taxon>
        <taxon>Tenggerimyces</taxon>
    </lineage>
</organism>
<dbReference type="PROSITE" id="PS01067">
    <property type="entry name" value="SECE_SEC61G"/>
    <property type="match status" value="1"/>
</dbReference>
<dbReference type="PANTHER" id="PTHR33910">
    <property type="entry name" value="PROTEIN TRANSLOCASE SUBUNIT SECE"/>
    <property type="match status" value="1"/>
</dbReference>
<comment type="function">
    <text evidence="9">Essential subunit of the Sec protein translocation channel SecYEG. Clamps together the 2 halves of SecY. May contact the channel plug during translocation.</text>
</comment>
<gene>
    <name evidence="9 11" type="primary">secE</name>
    <name evidence="11" type="ORF">ACFOUW_35675</name>
</gene>
<evidence type="ECO:0000256" key="5">
    <source>
        <dbReference type="ARBA" id="ARBA00022927"/>
    </source>
</evidence>
<evidence type="ECO:0000256" key="7">
    <source>
        <dbReference type="ARBA" id="ARBA00023010"/>
    </source>
</evidence>
<comment type="caution">
    <text evidence="11">The sequence shown here is derived from an EMBL/GenBank/DDBJ whole genome shotgun (WGS) entry which is preliminary data.</text>
</comment>
<dbReference type="HAMAP" id="MF_00422">
    <property type="entry name" value="SecE"/>
    <property type="match status" value="1"/>
</dbReference>
<evidence type="ECO:0000256" key="1">
    <source>
        <dbReference type="ARBA" id="ARBA00004370"/>
    </source>
</evidence>
<accession>A0ABV7YMF0</accession>
<dbReference type="InterPro" id="IPR005807">
    <property type="entry name" value="SecE_bac"/>
</dbReference>
<keyword evidence="8 9" id="KW-0472">Membrane</keyword>